<protein>
    <submittedName>
        <fullName evidence="1">Uncharacterized protein</fullName>
    </submittedName>
</protein>
<dbReference type="Gene3D" id="3.40.1280.10">
    <property type="match status" value="1"/>
</dbReference>
<sequence length="203" mass="23050">MVKLHPSTQSWKLIKKSSLQDKKTSLLDEEEEHAFATHVSRLYIIEFSWHVDGNILYTLLCKAIRAALMLSYGIRRDVHICFSINNLKTSLLCRGDSVKGLHVDEPSCIGFLKKLFAKRIGIGFEFIDSCLQYAYSLGLQQLNLPLHRNINELENSIGDCGKGFYIKVASDGYGNTEIGLKLWNFLSITNIVLDNICYIDDRS</sequence>
<dbReference type="EMBL" id="DTBZ01000168">
    <property type="protein sequence ID" value="HGQ19082.1"/>
    <property type="molecule type" value="Genomic_DNA"/>
</dbReference>
<comment type="caution">
    <text evidence="1">The sequence shown here is derived from an EMBL/GenBank/DDBJ whole genome shotgun (WGS) entry which is preliminary data.</text>
</comment>
<evidence type="ECO:0000313" key="1">
    <source>
        <dbReference type="EMBL" id="HGQ19082.1"/>
    </source>
</evidence>
<name>A0A7J3JSM5_9CREN</name>
<dbReference type="InterPro" id="IPR029028">
    <property type="entry name" value="Alpha/beta_knot_MTases"/>
</dbReference>
<dbReference type="AlphaFoldDB" id="A0A7J3JSM5"/>
<organism evidence="1">
    <name type="scientific">Ignisphaera aggregans</name>
    <dbReference type="NCBI Taxonomy" id="334771"/>
    <lineage>
        <taxon>Archaea</taxon>
        <taxon>Thermoproteota</taxon>
        <taxon>Thermoprotei</taxon>
        <taxon>Desulfurococcales</taxon>
        <taxon>Desulfurococcaceae</taxon>
        <taxon>Ignisphaera</taxon>
    </lineage>
</organism>
<reference evidence="1" key="1">
    <citation type="journal article" date="2020" name="mSystems">
        <title>Genome- and Community-Level Interaction Insights into Carbon Utilization and Element Cycling Functions of Hydrothermarchaeota in Hydrothermal Sediment.</title>
        <authorList>
            <person name="Zhou Z."/>
            <person name="Liu Y."/>
            <person name="Xu W."/>
            <person name="Pan J."/>
            <person name="Luo Z.H."/>
            <person name="Li M."/>
        </authorList>
    </citation>
    <scope>NUCLEOTIDE SEQUENCE [LARGE SCALE GENOMIC DNA]</scope>
    <source>
        <strain evidence="1">SpSt-657</strain>
    </source>
</reference>
<dbReference type="InterPro" id="IPR029026">
    <property type="entry name" value="tRNA_m1G_MTases_N"/>
</dbReference>
<proteinExistence type="predicted"/>
<accession>A0A7J3JSM5</accession>
<dbReference type="SUPFAM" id="SSF75217">
    <property type="entry name" value="alpha/beta knot"/>
    <property type="match status" value="1"/>
</dbReference>
<gene>
    <name evidence="1" type="ORF">ENU30_08975</name>
</gene>